<proteinExistence type="predicted"/>
<dbReference type="Gene3D" id="2.120.10.10">
    <property type="match status" value="1"/>
</dbReference>
<keyword evidence="1" id="KW-0732">Signal</keyword>
<dbReference type="CDD" id="cd15482">
    <property type="entry name" value="Sialidase_non-viral"/>
    <property type="match status" value="1"/>
</dbReference>
<feature type="chain" id="PRO_5002117844" description="Sialidase domain-containing protein" evidence="1">
    <location>
        <begin position="20"/>
        <end position="384"/>
    </location>
</feature>
<evidence type="ECO:0000313" key="2">
    <source>
        <dbReference type="EMBL" id="CEO44706.1"/>
    </source>
</evidence>
<sequence length="384" mass="43624">MWLKGLVVTASALLGCSQALETYERNLIFQPPSNYTDPRTLYPRTVQLEDGRLLATWENYSPEPPLVWYPVVESWDGGLTWEEVGQVHDQVNNWGMRYQPFLYELRQDLGDFKAGTVLCAGNSIPTDLSETKIDVYASTDKGRTWNFVSSVVRGGRAIPNNEETPVWEPEILVYEDTLILYFADQRSELHGQELSHKETKDLINWSDTVTDVSFDTYTMRPGMPVVAKLPNGKYIYVYEWGGAPIFDNYRFPIYYRFAEDPRKFAEAEDFYINATNTDIFPNNSPYVVWTPVGGENGSIVVSSNLKYVYINRKLGDPDAWVAYDVPENGAYTRNLRILEEDPDYLLIMGAGVLPPSTTNNVTVSLVQVSELLKNPVGGCKKRSR</sequence>
<organism evidence="2">
    <name type="scientific">Bionectria ochroleuca</name>
    <name type="common">Gliocladium roseum</name>
    <dbReference type="NCBI Taxonomy" id="29856"/>
    <lineage>
        <taxon>Eukaryota</taxon>
        <taxon>Fungi</taxon>
        <taxon>Dikarya</taxon>
        <taxon>Ascomycota</taxon>
        <taxon>Pezizomycotina</taxon>
        <taxon>Sordariomycetes</taxon>
        <taxon>Hypocreomycetidae</taxon>
        <taxon>Hypocreales</taxon>
        <taxon>Bionectriaceae</taxon>
        <taxon>Clonostachys</taxon>
    </lineage>
</organism>
<name>A0A0B7JQA7_BIOOC</name>
<dbReference type="PANTHER" id="PTHR38792:SF3">
    <property type="entry name" value="BNR_ASP-BOX REPEAT DOMAIN PROTEIN (AFU_ORTHOLOGUE AFUA_7G06430)-RELATED"/>
    <property type="match status" value="1"/>
</dbReference>
<dbReference type="EMBL" id="CDPU01000001">
    <property type="protein sequence ID" value="CEO44706.1"/>
    <property type="molecule type" value="Genomic_DNA"/>
</dbReference>
<accession>A0A0B7JQA7</accession>
<gene>
    <name evidence="2" type="ORF">BN869_000000761_1</name>
</gene>
<reference evidence="2" key="1">
    <citation type="submission" date="2015-01" db="EMBL/GenBank/DDBJ databases">
        <authorList>
            <person name="Durling Mikael"/>
        </authorList>
    </citation>
    <scope>NUCLEOTIDE SEQUENCE</scope>
</reference>
<evidence type="ECO:0000256" key="1">
    <source>
        <dbReference type="SAM" id="SignalP"/>
    </source>
</evidence>
<dbReference type="InterPro" id="IPR036278">
    <property type="entry name" value="Sialidase_sf"/>
</dbReference>
<dbReference type="SUPFAM" id="SSF50939">
    <property type="entry name" value="Sialidases"/>
    <property type="match status" value="1"/>
</dbReference>
<dbReference type="PROSITE" id="PS51257">
    <property type="entry name" value="PROKAR_LIPOPROTEIN"/>
    <property type="match status" value="1"/>
</dbReference>
<dbReference type="AlphaFoldDB" id="A0A0B7JQA7"/>
<feature type="signal peptide" evidence="1">
    <location>
        <begin position="1"/>
        <end position="19"/>
    </location>
</feature>
<dbReference type="PANTHER" id="PTHR38792">
    <property type="entry name" value="BNR/ASP-BOX REPEAT DOMAIN PROTEIN (AFU_ORTHOLOGUE AFUA_7G06430)-RELATED"/>
    <property type="match status" value="1"/>
</dbReference>
<evidence type="ECO:0008006" key="3">
    <source>
        <dbReference type="Google" id="ProtNLM"/>
    </source>
</evidence>
<protein>
    <recommendedName>
        <fullName evidence="3">Sialidase domain-containing protein</fullName>
    </recommendedName>
</protein>